<evidence type="ECO:0000256" key="7">
    <source>
        <dbReference type="ARBA" id="ARBA00023136"/>
    </source>
</evidence>
<evidence type="ECO:0000313" key="12">
    <source>
        <dbReference type="Proteomes" id="UP001627154"/>
    </source>
</evidence>
<organism evidence="11 12">
    <name type="scientific">Trichogramma kaykai</name>
    <dbReference type="NCBI Taxonomy" id="54128"/>
    <lineage>
        <taxon>Eukaryota</taxon>
        <taxon>Metazoa</taxon>
        <taxon>Ecdysozoa</taxon>
        <taxon>Arthropoda</taxon>
        <taxon>Hexapoda</taxon>
        <taxon>Insecta</taxon>
        <taxon>Pterygota</taxon>
        <taxon>Neoptera</taxon>
        <taxon>Endopterygota</taxon>
        <taxon>Hymenoptera</taxon>
        <taxon>Apocrita</taxon>
        <taxon>Proctotrupomorpha</taxon>
        <taxon>Chalcidoidea</taxon>
        <taxon>Trichogrammatidae</taxon>
        <taxon>Trichogramma</taxon>
    </lineage>
</organism>
<evidence type="ECO:0000256" key="1">
    <source>
        <dbReference type="ARBA" id="ARBA00004651"/>
    </source>
</evidence>
<keyword evidence="5 10" id="KW-0552">Olfaction</keyword>
<accession>A0ABD2WQL3</accession>
<feature type="transmembrane region" description="Helical" evidence="10">
    <location>
        <begin position="217"/>
        <end position="239"/>
    </location>
</feature>
<protein>
    <recommendedName>
        <fullName evidence="10">Odorant receptor</fullName>
    </recommendedName>
</protein>
<evidence type="ECO:0000256" key="10">
    <source>
        <dbReference type="RuleBase" id="RU351113"/>
    </source>
</evidence>
<proteinExistence type="inferred from homology"/>
<evidence type="ECO:0000256" key="5">
    <source>
        <dbReference type="ARBA" id="ARBA00022725"/>
    </source>
</evidence>
<reference evidence="11 12" key="1">
    <citation type="journal article" date="2024" name="bioRxiv">
        <title>A reference genome for Trichogramma kaykai: A tiny desert-dwelling parasitoid wasp with competing sex-ratio distorters.</title>
        <authorList>
            <person name="Culotta J."/>
            <person name="Lindsey A.R."/>
        </authorList>
    </citation>
    <scope>NUCLEOTIDE SEQUENCE [LARGE SCALE GENOMIC DNA]</scope>
    <source>
        <strain evidence="11 12">KSX58</strain>
    </source>
</reference>
<keyword evidence="9 10" id="KW-0807">Transducer</keyword>
<keyword evidence="2" id="KW-1003">Cell membrane</keyword>
<keyword evidence="7 10" id="KW-0472">Membrane</keyword>
<keyword evidence="12" id="KW-1185">Reference proteome</keyword>
<dbReference type="GO" id="GO:0007165">
    <property type="term" value="P:signal transduction"/>
    <property type="evidence" value="ECO:0007669"/>
    <property type="project" value="UniProtKB-KW"/>
</dbReference>
<feature type="transmembrane region" description="Helical" evidence="10">
    <location>
        <begin position="300"/>
        <end position="322"/>
    </location>
</feature>
<name>A0ABD2WQL3_9HYME</name>
<gene>
    <name evidence="11" type="ORF">TKK_010772</name>
</gene>
<comment type="similarity">
    <text evidence="10">Belongs to the insect chemoreceptor superfamily. Heteromeric odorant receptor channel (TC 1.A.69) family.</text>
</comment>
<evidence type="ECO:0000256" key="9">
    <source>
        <dbReference type="ARBA" id="ARBA00023224"/>
    </source>
</evidence>
<evidence type="ECO:0000256" key="8">
    <source>
        <dbReference type="ARBA" id="ARBA00023170"/>
    </source>
</evidence>
<comment type="subcellular location">
    <subcellularLocation>
        <location evidence="1 10">Cell membrane</location>
        <topology evidence="1 10">Multi-pass membrane protein</topology>
    </subcellularLocation>
</comment>
<dbReference type="PANTHER" id="PTHR21137:SF35">
    <property type="entry name" value="ODORANT RECEPTOR 19A-RELATED"/>
    <property type="match status" value="1"/>
</dbReference>
<comment type="caution">
    <text evidence="10">Lacks conserved residue(s) required for the propagation of feature annotation.</text>
</comment>
<dbReference type="GO" id="GO:0007608">
    <property type="term" value="P:sensory perception of smell"/>
    <property type="evidence" value="ECO:0007669"/>
    <property type="project" value="UniProtKB-KW"/>
</dbReference>
<keyword evidence="4 10" id="KW-0812">Transmembrane</keyword>
<feature type="transmembrane region" description="Helical" evidence="10">
    <location>
        <begin position="132"/>
        <end position="150"/>
    </location>
</feature>
<evidence type="ECO:0000256" key="6">
    <source>
        <dbReference type="ARBA" id="ARBA00022989"/>
    </source>
</evidence>
<dbReference type="InterPro" id="IPR004117">
    <property type="entry name" value="7tm6_olfct_rcpt"/>
</dbReference>
<comment type="caution">
    <text evidence="11">The sequence shown here is derived from an EMBL/GenBank/DDBJ whole genome shotgun (WGS) entry which is preliminary data.</text>
</comment>
<feature type="transmembrane region" description="Helical" evidence="10">
    <location>
        <begin position="334"/>
        <end position="354"/>
    </location>
</feature>
<evidence type="ECO:0000256" key="2">
    <source>
        <dbReference type="ARBA" id="ARBA00022475"/>
    </source>
</evidence>
<dbReference type="Pfam" id="PF02949">
    <property type="entry name" value="7tm_6"/>
    <property type="match status" value="1"/>
</dbReference>
<feature type="transmembrane region" description="Helical" evidence="10">
    <location>
        <begin position="39"/>
        <end position="61"/>
    </location>
</feature>
<keyword evidence="3 10" id="KW-0716">Sensory transduction</keyword>
<dbReference type="AlphaFoldDB" id="A0ABD2WQL3"/>
<evidence type="ECO:0000256" key="4">
    <source>
        <dbReference type="ARBA" id="ARBA00022692"/>
    </source>
</evidence>
<sequence length="431" mass="48022">MLGEESSYAIQMNRYFLKPIGIWPVGEGASGLVKTLRDANVFACFWLICFLLVPCALHTFLEEPNPYIKLKLIGPMSFCLMALAKYCSLVGYIPEIAACFEHVEQDWTMYRRANSQYELRTMRRNAKIGRKLALLCAAFMYGGGFFYHTIMPLSSGKIATTEFTQRLLELLSQNITDLEHMGQSPRALTYPIYARLLNVELSPVYEIVFAVQTVSGFVLYTITIGACSLAATFVVHVCAQLQIVMDLLGKLADGTIEDGGGGGGGGLGVDVEARLNDKVATIVERHLRALAFAERVENNLNVICFVEFVGCTMNICFLGYYFITEWESRNTISTMTYCILLVSFTFNIFIFCYIGEILTEQCLRVGEAAYRVDWYKLPCKKAQGLILILAVANRCPAKITAGKLVNLSLGSFCNVIKTAATYLNLLRTVML</sequence>
<dbReference type="EMBL" id="JBJJXI010000085">
    <property type="protein sequence ID" value="KAL3395162.1"/>
    <property type="molecule type" value="Genomic_DNA"/>
</dbReference>
<keyword evidence="6 10" id="KW-1133">Transmembrane helix</keyword>
<dbReference type="Proteomes" id="UP001627154">
    <property type="component" value="Unassembled WGS sequence"/>
</dbReference>
<keyword evidence="8 10" id="KW-0675">Receptor</keyword>
<dbReference type="GO" id="GO:0005886">
    <property type="term" value="C:plasma membrane"/>
    <property type="evidence" value="ECO:0007669"/>
    <property type="project" value="UniProtKB-SubCell"/>
</dbReference>
<evidence type="ECO:0000313" key="11">
    <source>
        <dbReference type="EMBL" id="KAL3395162.1"/>
    </source>
</evidence>
<dbReference type="PANTHER" id="PTHR21137">
    <property type="entry name" value="ODORANT RECEPTOR"/>
    <property type="match status" value="1"/>
</dbReference>
<evidence type="ECO:0000256" key="3">
    <source>
        <dbReference type="ARBA" id="ARBA00022606"/>
    </source>
</evidence>